<gene>
    <name evidence="15" type="ORF">BACCIP111895_02062</name>
</gene>
<evidence type="ECO:0000313" key="15">
    <source>
        <dbReference type="EMBL" id="CAH2714886.1"/>
    </source>
</evidence>
<proteinExistence type="predicted"/>
<dbReference type="PANTHER" id="PTHR46025:SF3">
    <property type="entry name" value="XYLOSYLTRANSFERASE OXT"/>
    <property type="match status" value="1"/>
</dbReference>
<evidence type="ECO:0000256" key="13">
    <source>
        <dbReference type="ARBA" id="ARBA00023180"/>
    </source>
</evidence>
<organism evidence="15 16">
    <name type="scientific">Neobacillus rhizosphaerae</name>
    <dbReference type="NCBI Taxonomy" id="2880965"/>
    <lineage>
        <taxon>Bacteria</taxon>
        <taxon>Bacillati</taxon>
        <taxon>Bacillota</taxon>
        <taxon>Bacilli</taxon>
        <taxon>Bacillales</taxon>
        <taxon>Bacillaceae</taxon>
        <taxon>Neobacillus</taxon>
    </lineage>
</organism>
<evidence type="ECO:0000256" key="6">
    <source>
        <dbReference type="ARBA" id="ARBA00022723"/>
    </source>
</evidence>
<keyword evidence="11" id="KW-0472">Membrane</keyword>
<dbReference type="EMBL" id="CALBWS010000011">
    <property type="protein sequence ID" value="CAH2714886.1"/>
    <property type="molecule type" value="Genomic_DNA"/>
</dbReference>
<dbReference type="Pfam" id="PF02485">
    <property type="entry name" value="Branch"/>
    <property type="match status" value="1"/>
</dbReference>
<name>A0ABM9ERV9_9BACI</name>
<keyword evidence="5" id="KW-0812">Transmembrane</keyword>
<dbReference type="PANTHER" id="PTHR46025">
    <property type="entry name" value="XYLOSYLTRANSFERASE OXT"/>
    <property type="match status" value="1"/>
</dbReference>
<protein>
    <recommendedName>
        <fullName evidence="14">Peptide O-xylosyltransferase</fullName>
    </recommendedName>
</protein>
<accession>A0ABM9ERV9</accession>
<evidence type="ECO:0000256" key="1">
    <source>
        <dbReference type="ARBA" id="ARBA00004323"/>
    </source>
</evidence>
<keyword evidence="9" id="KW-1133">Transmembrane helix</keyword>
<sequence length="301" mass="35766">MNSDLRTAFLLQIHKNPDQVNQFIKQLISEGQADVFVHIDKRNYEKLNEKIIKSPNVKVLQQNIVCEWGDISQIDATILLIREALASKNEYDYVCLRSGQDLLVKEGFKEFLIKNQGKIFMKIRNTDRKKLGFMKINWPRVTRRRYTSTHPIRVYRRLVLSLYNKGINISPNSHQFPLDYTFYTGSQWFTIPVETAKYIIKFLDENEWYYKYFENSLVPDECFFHTLLLNSHFKHEVVNNNLMFFKWGKTLSERNSPQNLTTEDIPLIEGANQFFARKFDENVDKSVIEYFTNQVWFGSKK</sequence>
<reference evidence="15" key="1">
    <citation type="submission" date="2022-04" db="EMBL/GenBank/DDBJ databases">
        <authorList>
            <person name="Criscuolo A."/>
        </authorList>
    </citation>
    <scope>NUCLEOTIDE SEQUENCE</scope>
    <source>
        <strain evidence="15">CIP111895</strain>
    </source>
</reference>
<evidence type="ECO:0000256" key="3">
    <source>
        <dbReference type="ARBA" id="ARBA00022676"/>
    </source>
</evidence>
<evidence type="ECO:0000256" key="7">
    <source>
        <dbReference type="ARBA" id="ARBA00022824"/>
    </source>
</evidence>
<evidence type="ECO:0000256" key="2">
    <source>
        <dbReference type="ARBA" id="ARBA00004648"/>
    </source>
</evidence>
<evidence type="ECO:0000313" key="16">
    <source>
        <dbReference type="Proteomes" id="UP000838308"/>
    </source>
</evidence>
<comment type="caution">
    <text evidence="15">The sequence shown here is derived from an EMBL/GenBank/DDBJ whole genome shotgun (WGS) entry which is preliminary data.</text>
</comment>
<keyword evidence="7" id="KW-0256">Endoplasmic reticulum</keyword>
<keyword evidence="16" id="KW-1185">Reference proteome</keyword>
<keyword evidence="4" id="KW-0808">Transferase</keyword>
<dbReference type="InterPro" id="IPR003406">
    <property type="entry name" value="Glyco_trans_14"/>
</dbReference>
<evidence type="ECO:0000256" key="4">
    <source>
        <dbReference type="ARBA" id="ARBA00022679"/>
    </source>
</evidence>
<evidence type="ECO:0000256" key="5">
    <source>
        <dbReference type="ARBA" id="ARBA00022692"/>
    </source>
</evidence>
<dbReference type="Proteomes" id="UP000838308">
    <property type="component" value="Unassembled WGS sequence"/>
</dbReference>
<evidence type="ECO:0000256" key="10">
    <source>
        <dbReference type="ARBA" id="ARBA00023034"/>
    </source>
</evidence>
<evidence type="ECO:0000256" key="12">
    <source>
        <dbReference type="ARBA" id="ARBA00023157"/>
    </source>
</evidence>
<keyword evidence="6" id="KW-0479">Metal-binding</keyword>
<dbReference type="RefSeq" id="WP_248735192.1">
    <property type="nucleotide sequence ID" value="NZ_CALBWS010000011.1"/>
</dbReference>
<keyword evidence="12" id="KW-1015">Disulfide bond</keyword>
<evidence type="ECO:0000256" key="11">
    <source>
        <dbReference type="ARBA" id="ARBA00023136"/>
    </source>
</evidence>
<evidence type="ECO:0000256" key="9">
    <source>
        <dbReference type="ARBA" id="ARBA00022989"/>
    </source>
</evidence>
<keyword evidence="13" id="KW-0325">Glycoprotein</keyword>
<dbReference type="InterPro" id="IPR043538">
    <property type="entry name" value="XYLT"/>
</dbReference>
<evidence type="ECO:0000256" key="14">
    <source>
        <dbReference type="ARBA" id="ARBA00042865"/>
    </source>
</evidence>
<keyword evidence="8" id="KW-0735">Signal-anchor</keyword>
<comment type="subcellular location">
    <subcellularLocation>
        <location evidence="2">Endoplasmic reticulum membrane</location>
        <topology evidence="2">Single-pass type II membrane protein</topology>
    </subcellularLocation>
    <subcellularLocation>
        <location evidence="1">Golgi apparatus membrane</location>
        <topology evidence="1">Single-pass type II membrane protein</topology>
    </subcellularLocation>
</comment>
<evidence type="ECO:0000256" key="8">
    <source>
        <dbReference type="ARBA" id="ARBA00022968"/>
    </source>
</evidence>
<keyword evidence="3" id="KW-0328">Glycosyltransferase</keyword>
<keyword evidence="10" id="KW-0333">Golgi apparatus</keyword>